<dbReference type="Pfam" id="PF01434">
    <property type="entry name" value="Peptidase_M41"/>
    <property type="match status" value="1"/>
</dbReference>
<dbReference type="InterPro" id="IPR027417">
    <property type="entry name" value="P-loop_NTPase"/>
</dbReference>
<dbReference type="GO" id="GO:0005745">
    <property type="term" value="C:m-AAA complex"/>
    <property type="evidence" value="ECO:0007669"/>
    <property type="project" value="TreeGrafter"/>
</dbReference>
<keyword evidence="14 18" id="KW-1133">Transmembrane helix</keyword>
<evidence type="ECO:0000256" key="6">
    <source>
        <dbReference type="ARBA" id="ARBA00022670"/>
    </source>
</evidence>
<dbReference type="STRING" id="46731.A0A3M6TGT8"/>
<evidence type="ECO:0000256" key="8">
    <source>
        <dbReference type="ARBA" id="ARBA00022723"/>
    </source>
</evidence>
<dbReference type="OrthoDB" id="1413014at2759"/>
<dbReference type="Gene3D" id="1.10.8.60">
    <property type="match status" value="1"/>
</dbReference>
<dbReference type="GO" id="GO:0008270">
    <property type="term" value="F:zinc ion binding"/>
    <property type="evidence" value="ECO:0007669"/>
    <property type="project" value="InterPro"/>
</dbReference>
<dbReference type="InterPro" id="IPR000642">
    <property type="entry name" value="Peptidase_M41"/>
</dbReference>
<dbReference type="GO" id="GO:0005524">
    <property type="term" value="F:ATP binding"/>
    <property type="evidence" value="ECO:0007669"/>
    <property type="project" value="UniProtKB-KW"/>
</dbReference>
<dbReference type="OMA" id="SMGGHNE"/>
<keyword evidence="11" id="KW-0862">Zinc</keyword>
<keyword evidence="13" id="KW-0809">Transit peptide</keyword>
<keyword evidence="21" id="KW-1185">Reference proteome</keyword>
<evidence type="ECO:0000256" key="3">
    <source>
        <dbReference type="ARBA" id="ARBA00004173"/>
    </source>
</evidence>
<dbReference type="GO" id="GO:0034982">
    <property type="term" value="P:mitochondrial protein processing"/>
    <property type="evidence" value="ECO:0007669"/>
    <property type="project" value="TreeGrafter"/>
</dbReference>
<evidence type="ECO:0000256" key="7">
    <source>
        <dbReference type="ARBA" id="ARBA00022692"/>
    </source>
</evidence>
<dbReference type="Pfam" id="PF06480">
    <property type="entry name" value="FtsH_ext"/>
    <property type="match status" value="1"/>
</dbReference>
<dbReference type="FunFam" id="1.20.58.760:FF:000003">
    <property type="entry name" value="AFG3-like AAA ATPase 2"/>
    <property type="match status" value="1"/>
</dbReference>
<dbReference type="InterPro" id="IPR050928">
    <property type="entry name" value="ATP-dep_Zn_Metalloprotease"/>
</dbReference>
<dbReference type="Pfam" id="PF00004">
    <property type="entry name" value="AAA"/>
    <property type="match status" value="1"/>
</dbReference>
<gene>
    <name evidence="20" type="ORF">pdam_00022776</name>
</gene>
<evidence type="ECO:0000256" key="16">
    <source>
        <dbReference type="ARBA" id="ARBA00023136"/>
    </source>
</evidence>
<dbReference type="InterPro" id="IPR003959">
    <property type="entry name" value="ATPase_AAA_core"/>
</dbReference>
<dbReference type="GO" id="GO:0004222">
    <property type="term" value="F:metalloendopeptidase activity"/>
    <property type="evidence" value="ECO:0007669"/>
    <property type="project" value="InterPro"/>
</dbReference>
<dbReference type="FunFam" id="1.10.8.60:FF:000033">
    <property type="entry name" value="paraplegin isoform X1"/>
    <property type="match status" value="1"/>
</dbReference>
<dbReference type="InterPro" id="IPR003593">
    <property type="entry name" value="AAA+_ATPase"/>
</dbReference>
<keyword evidence="9" id="KW-0547">Nucleotide-binding</keyword>
<evidence type="ECO:0000256" key="2">
    <source>
        <dbReference type="ARBA" id="ARBA00004141"/>
    </source>
</evidence>
<feature type="transmembrane region" description="Helical" evidence="18">
    <location>
        <begin position="251"/>
        <end position="273"/>
    </location>
</feature>
<comment type="subcellular location">
    <subcellularLocation>
        <location evidence="2">Membrane</location>
        <topology evidence="2">Multi-pass membrane protein</topology>
    </subcellularLocation>
    <subcellularLocation>
        <location evidence="3">Mitochondrion</location>
    </subcellularLocation>
</comment>
<proteinExistence type="inferred from homology"/>
<dbReference type="HAMAP" id="MF_01458">
    <property type="entry name" value="FtsH"/>
    <property type="match status" value="1"/>
</dbReference>
<dbReference type="SUPFAM" id="SSF140990">
    <property type="entry name" value="FtsH protease domain-like"/>
    <property type="match status" value="1"/>
</dbReference>
<dbReference type="Gene3D" id="3.40.1690.20">
    <property type="match status" value="1"/>
</dbReference>
<dbReference type="Gene3D" id="1.20.58.760">
    <property type="entry name" value="Peptidase M41"/>
    <property type="match status" value="1"/>
</dbReference>
<dbReference type="InterPro" id="IPR041569">
    <property type="entry name" value="AAA_lid_3"/>
</dbReference>
<evidence type="ECO:0000256" key="9">
    <source>
        <dbReference type="ARBA" id="ARBA00022741"/>
    </source>
</evidence>
<evidence type="ECO:0000256" key="4">
    <source>
        <dbReference type="ARBA" id="ARBA00010044"/>
    </source>
</evidence>
<dbReference type="AlphaFoldDB" id="A0A3M6TGT8"/>
<dbReference type="SMART" id="SM00382">
    <property type="entry name" value="AAA"/>
    <property type="match status" value="1"/>
</dbReference>
<keyword evidence="6" id="KW-0645">Protease</keyword>
<dbReference type="InterPro" id="IPR037219">
    <property type="entry name" value="Peptidase_M41-like"/>
</dbReference>
<evidence type="ECO:0000256" key="15">
    <source>
        <dbReference type="ARBA" id="ARBA00023049"/>
    </source>
</evidence>
<comment type="cofactor">
    <cofactor evidence="1">
        <name>Zn(2+)</name>
        <dbReference type="ChEBI" id="CHEBI:29105"/>
    </cofactor>
</comment>
<dbReference type="EMBL" id="RCHS01003616">
    <property type="protein sequence ID" value="RMX40558.1"/>
    <property type="molecule type" value="Genomic_DNA"/>
</dbReference>
<protein>
    <recommendedName>
        <fullName evidence="19">AAA+ ATPase domain-containing protein</fullName>
    </recommendedName>
</protein>
<reference evidence="20 21" key="1">
    <citation type="journal article" date="2018" name="Sci. Rep.">
        <title>Comparative analysis of the Pocillopora damicornis genome highlights role of immune system in coral evolution.</title>
        <authorList>
            <person name="Cunning R."/>
            <person name="Bay R.A."/>
            <person name="Gillette P."/>
            <person name="Baker A.C."/>
            <person name="Traylor-Knowles N."/>
        </authorList>
    </citation>
    <scope>NUCLEOTIDE SEQUENCE [LARGE SCALE GENOMIC DNA]</scope>
    <source>
        <strain evidence="20">RSMAS</strain>
        <tissue evidence="20">Whole animal</tissue>
    </source>
</reference>
<dbReference type="GO" id="GO:0004176">
    <property type="term" value="F:ATP-dependent peptidase activity"/>
    <property type="evidence" value="ECO:0007669"/>
    <property type="project" value="InterPro"/>
</dbReference>
<dbReference type="Proteomes" id="UP000275408">
    <property type="component" value="Unassembled WGS sequence"/>
</dbReference>
<dbReference type="PANTHER" id="PTHR43655">
    <property type="entry name" value="ATP-DEPENDENT PROTEASE"/>
    <property type="match status" value="1"/>
</dbReference>
<keyword evidence="7 18" id="KW-0812">Transmembrane</keyword>
<organism evidence="20 21">
    <name type="scientific">Pocillopora damicornis</name>
    <name type="common">Cauliflower coral</name>
    <name type="synonym">Millepora damicornis</name>
    <dbReference type="NCBI Taxonomy" id="46731"/>
    <lineage>
        <taxon>Eukaryota</taxon>
        <taxon>Metazoa</taxon>
        <taxon>Cnidaria</taxon>
        <taxon>Anthozoa</taxon>
        <taxon>Hexacorallia</taxon>
        <taxon>Scleractinia</taxon>
        <taxon>Astrocoeniina</taxon>
        <taxon>Pocilloporidae</taxon>
        <taxon>Pocillopora</taxon>
    </lineage>
</organism>
<dbReference type="Gene3D" id="3.40.50.300">
    <property type="entry name" value="P-loop containing nucleotide triphosphate hydrolases"/>
    <property type="match status" value="1"/>
</dbReference>
<evidence type="ECO:0000256" key="5">
    <source>
        <dbReference type="ARBA" id="ARBA00010550"/>
    </source>
</evidence>
<evidence type="ECO:0000259" key="19">
    <source>
        <dbReference type="SMART" id="SM00382"/>
    </source>
</evidence>
<feature type="region of interest" description="Disordered" evidence="17">
    <location>
        <begin position="113"/>
        <end position="134"/>
    </location>
</feature>
<evidence type="ECO:0000256" key="13">
    <source>
        <dbReference type="ARBA" id="ARBA00022946"/>
    </source>
</evidence>
<evidence type="ECO:0000256" key="1">
    <source>
        <dbReference type="ARBA" id="ARBA00001947"/>
    </source>
</evidence>
<evidence type="ECO:0000256" key="12">
    <source>
        <dbReference type="ARBA" id="ARBA00022840"/>
    </source>
</evidence>
<sequence length="776" mass="86259">MNRQILYPLNRFFTKNWVFNCTRLPTRLLHSQSSYINTRHVGSHLSLGRVSLDQRYVKCNSRRFFGSLVRSSQGEFSTKYVHSPSIYQIFLLLKKDNVRQGVTRFFSTSLMRKHGQGDQHQQGDSQNPEEEPGKDGGWVTILPWVMLAVFYLLAAGSDPTPETTWTTFYREMLSTGEVERLEVPSSQDKVYVFLHRGAVVGGKEVLTHGPHFVFSIASLDSFEKKMASAQADLHIASHDFVPVRYRTTNELLFTALSAALSIAVLGLVWYWLFGRGTKGGNKSGGIMGMNPFANYIKAKPTVVMPGGGKGISFKDVAGMEEAKCEVMEFVDYLKSPARYSELGAKIPKGALLVGPPGTGKTLLAKAVATEADVPFLTMAGSDFVEVFGGVGSARVRDLFGRARKLAPCILYIDEVDAIGRSRSSNSMGGHSEQESTLNQLLVEMDGMNTMEGVVMLASTNRHDILDQALLRPGRFDRLISIDLPTLIERQAIFEVHLKKLSLKTLVKAFSKTLAELTPGNSGADIANICNEAALHAARMNEKTVDKRNFEYAVERVIAGMEKKTQTMSPEERHIVAFHEAGHALVGWMLEHTDPLLKLSIVPRTNATLGYAQYLPSDNKLYSTEQLFDRMCMALGGRAAEAKIFQRVTTGAEDDLRKVTDMAYKQVVTFGMNPRVGNISFPVRKPSEPTKKFYSDKLAKLMDEEVRILIRKAFLTTNTIIEENLDKLNALAHELLTKEVLSYDDVAAVLGPCPYGDKRVRFNSQDGESKSQSLFTT</sequence>
<name>A0A3M6TGT8_POCDA</name>
<feature type="domain" description="AAA+ ATPase" evidence="19">
    <location>
        <begin position="346"/>
        <end position="485"/>
    </location>
</feature>
<evidence type="ECO:0000256" key="14">
    <source>
        <dbReference type="ARBA" id="ARBA00022989"/>
    </source>
</evidence>
<comment type="similarity">
    <text evidence="5">In the N-terminal section; belongs to the AAA ATPase family.</text>
</comment>
<evidence type="ECO:0000256" key="17">
    <source>
        <dbReference type="SAM" id="MobiDB-lite"/>
    </source>
</evidence>
<dbReference type="InterPro" id="IPR011546">
    <property type="entry name" value="Pept_M41_FtsH_extracell"/>
</dbReference>
<evidence type="ECO:0000313" key="20">
    <source>
        <dbReference type="EMBL" id="RMX40558.1"/>
    </source>
</evidence>
<comment type="caution">
    <text evidence="20">The sequence shown here is derived from an EMBL/GenBank/DDBJ whole genome shotgun (WGS) entry which is preliminary data.</text>
</comment>
<dbReference type="Pfam" id="PF17862">
    <property type="entry name" value="AAA_lid_3"/>
    <property type="match status" value="1"/>
</dbReference>
<keyword evidence="15" id="KW-0482">Metalloprotease</keyword>
<evidence type="ECO:0000313" key="21">
    <source>
        <dbReference type="Proteomes" id="UP000275408"/>
    </source>
</evidence>
<evidence type="ECO:0000256" key="11">
    <source>
        <dbReference type="ARBA" id="ARBA00022833"/>
    </source>
</evidence>
<keyword evidence="8" id="KW-0479">Metal-binding</keyword>
<evidence type="ECO:0000256" key="18">
    <source>
        <dbReference type="SAM" id="Phobius"/>
    </source>
</evidence>
<keyword evidence="12" id="KW-0067">ATP-binding</keyword>
<dbReference type="FunFam" id="3.40.50.300:FF:000277">
    <property type="entry name" value="ATP-dependent zinc metalloprotease FtsH"/>
    <property type="match status" value="1"/>
</dbReference>
<accession>A0A3M6TGT8</accession>
<dbReference type="InterPro" id="IPR005936">
    <property type="entry name" value="FtsH"/>
</dbReference>
<keyword evidence="10" id="KW-0378">Hydrolase</keyword>
<keyword evidence="16 18" id="KW-0472">Membrane</keyword>
<dbReference type="SUPFAM" id="SSF52540">
    <property type="entry name" value="P-loop containing nucleoside triphosphate hydrolases"/>
    <property type="match status" value="1"/>
</dbReference>
<comment type="similarity">
    <text evidence="4">In the C-terminal section; belongs to the peptidase M41 family.</text>
</comment>
<dbReference type="PANTHER" id="PTHR43655:SF8">
    <property type="entry name" value="PARAPLEGIN"/>
    <property type="match status" value="1"/>
</dbReference>
<dbReference type="CDD" id="cd19501">
    <property type="entry name" value="RecA-like_FtsH"/>
    <property type="match status" value="1"/>
</dbReference>
<evidence type="ECO:0000256" key="10">
    <source>
        <dbReference type="ARBA" id="ARBA00022801"/>
    </source>
</evidence>
<dbReference type="GO" id="GO:0016887">
    <property type="term" value="F:ATP hydrolysis activity"/>
    <property type="evidence" value="ECO:0007669"/>
    <property type="project" value="InterPro"/>
</dbReference>
<dbReference type="NCBIfam" id="TIGR01241">
    <property type="entry name" value="FtsH_fam"/>
    <property type="match status" value="1"/>
</dbReference>